<accession>A0A212JGT6</accession>
<dbReference type="EMBL" id="FLUO01000001">
    <property type="protein sequence ID" value="SBV98663.1"/>
    <property type="molecule type" value="Genomic_DNA"/>
</dbReference>
<sequence length="74" mass="8320">MADCPCLPKCPFFLDRMADMPSMANKLKDKYCRDDFAHCARYMVFKALGPGRSPDSLFPAQVDQARRIIAAAHP</sequence>
<organism evidence="1">
    <name type="scientific">uncultured Alphaproteobacteria bacterium</name>
    <dbReference type="NCBI Taxonomy" id="91750"/>
    <lineage>
        <taxon>Bacteria</taxon>
        <taxon>Pseudomonadati</taxon>
        <taxon>Pseudomonadota</taxon>
        <taxon>Alphaproteobacteria</taxon>
        <taxon>environmental samples</taxon>
    </lineage>
</organism>
<name>A0A212JGT6_9PROT</name>
<gene>
    <name evidence="1" type="ORF">KL86APRO_11039</name>
</gene>
<reference evidence="1" key="1">
    <citation type="submission" date="2016-04" db="EMBL/GenBank/DDBJ databases">
        <authorList>
            <person name="Evans L.H."/>
            <person name="Alamgir A."/>
            <person name="Owens N."/>
            <person name="Weber N.D."/>
            <person name="Virtaneva K."/>
            <person name="Barbian K."/>
            <person name="Babar A."/>
            <person name="Rosenke K."/>
        </authorList>
    </citation>
    <scope>NUCLEOTIDE SEQUENCE</scope>
    <source>
        <strain evidence="1">86</strain>
    </source>
</reference>
<evidence type="ECO:0000313" key="1">
    <source>
        <dbReference type="EMBL" id="SBV98663.1"/>
    </source>
</evidence>
<proteinExistence type="predicted"/>
<dbReference type="AlphaFoldDB" id="A0A212JGT6"/>
<protein>
    <submittedName>
        <fullName evidence="1">Uncharacterized protein</fullName>
    </submittedName>
</protein>